<evidence type="ECO:0000313" key="1">
    <source>
        <dbReference type="EMBL" id="QSF43402.1"/>
    </source>
</evidence>
<dbReference type="EMBL" id="CP070969">
    <property type="protein sequence ID" value="QSF43402.1"/>
    <property type="molecule type" value="Genomic_DNA"/>
</dbReference>
<name>A0ABX7L667_9BACL</name>
<evidence type="ECO:0000313" key="2">
    <source>
        <dbReference type="Proteomes" id="UP000663452"/>
    </source>
</evidence>
<dbReference type="Proteomes" id="UP000663452">
    <property type="component" value="Chromosome"/>
</dbReference>
<sequence>MSLKIENETVYVIYKNGVPYDGESRKLVYTSMSAASSVITTEAKREAERNYDWMEAKFPGRPYWYELDREYRDRMID</sequence>
<gene>
    <name evidence="1" type="ORF">JRJ22_19240</name>
</gene>
<dbReference type="RefSeq" id="WP_206101035.1">
    <property type="nucleotide sequence ID" value="NZ_CP070969.1"/>
</dbReference>
<protein>
    <submittedName>
        <fullName evidence="1">Uncharacterized protein</fullName>
    </submittedName>
</protein>
<accession>A0ABX7L667</accession>
<organism evidence="1 2">
    <name type="scientific">Paenibacillus tianjinensis</name>
    <dbReference type="NCBI Taxonomy" id="2810347"/>
    <lineage>
        <taxon>Bacteria</taxon>
        <taxon>Bacillati</taxon>
        <taxon>Bacillota</taxon>
        <taxon>Bacilli</taxon>
        <taxon>Bacillales</taxon>
        <taxon>Paenibacillaceae</taxon>
        <taxon>Paenibacillus</taxon>
    </lineage>
</organism>
<keyword evidence="2" id="KW-1185">Reference proteome</keyword>
<proteinExistence type="predicted"/>
<reference evidence="1 2" key="1">
    <citation type="submission" date="2021-02" db="EMBL/GenBank/DDBJ databases">
        <title>Paenibacillus tianjinensis sp. nov.</title>
        <authorList>
            <person name="Liu H."/>
        </authorList>
    </citation>
    <scope>NUCLEOTIDE SEQUENCE [LARGE SCALE GENOMIC DNA]</scope>
    <source>
        <strain evidence="1 2">TB2019</strain>
    </source>
</reference>